<organism evidence="2 3">
    <name type="scientific">Prevotella histicola</name>
    <dbReference type="NCBI Taxonomy" id="470565"/>
    <lineage>
        <taxon>Bacteria</taxon>
        <taxon>Pseudomonadati</taxon>
        <taxon>Bacteroidota</taxon>
        <taxon>Bacteroidia</taxon>
        <taxon>Bacteroidales</taxon>
        <taxon>Prevotellaceae</taxon>
        <taxon>Prevotella</taxon>
    </lineage>
</organism>
<reference evidence="2" key="1">
    <citation type="submission" date="2020-04" db="EMBL/GenBank/DDBJ databases">
        <title>Deep metagenomics examines the oral microbiome during advanced dental caries in children, revealing novel taxa and co-occurrences with host molecules.</title>
        <authorList>
            <person name="Baker J.L."/>
            <person name="Morton J.T."/>
            <person name="Dinis M."/>
            <person name="Alvarez R."/>
            <person name="Tran N.C."/>
            <person name="Knight R."/>
            <person name="Edlund A."/>
        </authorList>
    </citation>
    <scope>NUCLEOTIDE SEQUENCE</scope>
    <source>
        <strain evidence="2">JCVI_25_bin.9</strain>
    </source>
</reference>
<proteinExistence type="predicted"/>
<name>A0A930N5C1_9BACT</name>
<feature type="region of interest" description="Disordered" evidence="1">
    <location>
        <begin position="191"/>
        <end position="240"/>
    </location>
</feature>
<accession>A0A930N5C1</accession>
<feature type="compositionally biased region" description="Basic and acidic residues" evidence="1">
    <location>
        <begin position="191"/>
        <end position="209"/>
    </location>
</feature>
<dbReference type="Proteomes" id="UP000757461">
    <property type="component" value="Unassembled WGS sequence"/>
</dbReference>
<dbReference type="AlphaFoldDB" id="A0A930N5C1"/>
<feature type="compositionally biased region" description="Basic and acidic residues" evidence="1">
    <location>
        <begin position="9"/>
        <end position="26"/>
    </location>
</feature>
<evidence type="ECO:0000313" key="3">
    <source>
        <dbReference type="Proteomes" id="UP000757461"/>
    </source>
</evidence>
<comment type="caution">
    <text evidence="2">The sequence shown here is derived from an EMBL/GenBank/DDBJ whole genome shotgun (WGS) entry which is preliminary data.</text>
</comment>
<sequence>MAENPTVKSNRDKFRERMSKKYPDHNFDDEEALYGQIGDDYDGYEKEINGYKEREKAFSDLFTSDPRSASFLTNWRKGGNPAIELVRLFGDDFVEELKDPDKQEELAKASQEYAERVAKEKDFDEQYQKNIEETLSTIKAIQDEKGWSDEQVDEIMEFLVNIMKDGILGKFSRESIEMASKAINHDANVEEAAHEGEVRGRNAKIDEKLRKKSHNDGTANLSGKNGGGGSKRQLPDLGAISRYDGAQSIWERGGEKRTAYK</sequence>
<evidence type="ECO:0000256" key="1">
    <source>
        <dbReference type="SAM" id="MobiDB-lite"/>
    </source>
</evidence>
<gene>
    <name evidence="2" type="ORF">HXN33_02080</name>
</gene>
<dbReference type="EMBL" id="JABZSQ010000019">
    <property type="protein sequence ID" value="MBF1414347.1"/>
    <property type="molecule type" value="Genomic_DNA"/>
</dbReference>
<evidence type="ECO:0000313" key="2">
    <source>
        <dbReference type="EMBL" id="MBF1414347.1"/>
    </source>
</evidence>
<feature type="region of interest" description="Disordered" evidence="1">
    <location>
        <begin position="1"/>
        <end position="26"/>
    </location>
</feature>
<protein>
    <submittedName>
        <fullName evidence="2">Uncharacterized protein</fullName>
    </submittedName>
</protein>